<evidence type="ECO:0000313" key="1">
    <source>
        <dbReference type="EMBL" id="AZQ93820.1"/>
    </source>
</evidence>
<evidence type="ECO:0000313" key="2">
    <source>
        <dbReference type="EMBL" id="RUO13379.1"/>
    </source>
</evidence>
<proteinExistence type="predicted"/>
<dbReference type="EMBL" id="CP034662">
    <property type="protein sequence ID" value="AZQ93820.1"/>
    <property type="molecule type" value="Genomic_DNA"/>
</dbReference>
<sequence>MKNCDLIGAGSFKSYGKMVKNLLILIECFDHFDERWLMGGLNRSPFFF</sequence>
<dbReference type="Proteomes" id="UP000268436">
    <property type="component" value="Unassembled WGS sequence"/>
</dbReference>
<dbReference type="Proteomes" id="UP000280228">
    <property type="component" value="Chromosome"/>
</dbReference>
<protein>
    <submittedName>
        <fullName evidence="1">Uncharacterized protein</fullName>
    </submittedName>
</protein>
<keyword evidence="3" id="KW-1185">Reference proteome</keyword>
<evidence type="ECO:0000313" key="4">
    <source>
        <dbReference type="Proteomes" id="UP000280228"/>
    </source>
</evidence>
<reference evidence="3 4" key="1">
    <citation type="submission" date="2018-12" db="EMBL/GenBank/DDBJ databases">
        <title>Persistence of Moraxella catarrhalis in Chronic Obstructive Pulmonary Disease and Regulation of the Hag/MID Adhesin.</title>
        <authorList>
            <person name="Murphy T."/>
            <person name="Zhao X."/>
            <person name="Vyas G."/>
            <person name="Aluvathingal J."/>
            <person name="Nadendla S."/>
            <person name="Tallon L."/>
            <person name="Tettelin H."/>
        </authorList>
    </citation>
    <scope>NUCLEOTIDE SEQUENCE [LARGE SCALE GENOMIC DNA]</scope>
    <source>
        <strain evidence="2 3">173P27B1</strain>
        <strain evidence="1 4">46P58B1</strain>
    </source>
</reference>
<accession>A0A3Q9GGT6</accession>
<organism evidence="1 4">
    <name type="scientific">Moraxella catarrhalis</name>
    <name type="common">Branhamella catarrhalis</name>
    <dbReference type="NCBI Taxonomy" id="480"/>
    <lineage>
        <taxon>Bacteria</taxon>
        <taxon>Pseudomonadati</taxon>
        <taxon>Pseudomonadota</taxon>
        <taxon>Gammaproteobacteria</taxon>
        <taxon>Moraxellales</taxon>
        <taxon>Moraxellaceae</taxon>
        <taxon>Moraxella</taxon>
    </lineage>
</organism>
<gene>
    <name evidence="1" type="ORF">EJK53_0525</name>
    <name evidence="2" type="ORF">EJK54_0144</name>
</gene>
<name>A0A3Q9GGT6_MORCA</name>
<dbReference type="EMBL" id="RYER01000021">
    <property type="protein sequence ID" value="RUO13379.1"/>
    <property type="molecule type" value="Genomic_DNA"/>
</dbReference>
<evidence type="ECO:0000313" key="3">
    <source>
        <dbReference type="Proteomes" id="UP000268436"/>
    </source>
</evidence>
<dbReference type="AlphaFoldDB" id="A0A3Q9GGT6"/>